<keyword evidence="2" id="KW-1185">Reference proteome</keyword>
<organism evidence="1 2">
    <name type="scientific">Dyella nitratireducens</name>
    <dbReference type="NCBI Taxonomy" id="1849580"/>
    <lineage>
        <taxon>Bacteria</taxon>
        <taxon>Pseudomonadati</taxon>
        <taxon>Pseudomonadota</taxon>
        <taxon>Gammaproteobacteria</taxon>
        <taxon>Lysobacterales</taxon>
        <taxon>Rhodanobacteraceae</taxon>
        <taxon>Dyella</taxon>
    </lineage>
</organism>
<protein>
    <submittedName>
        <fullName evidence="1">Uncharacterized protein</fullName>
    </submittedName>
</protein>
<sequence length="60" mass="6226">MVRASFGNGGTGKFSMYWRGAWLVISHMSLGPSGEPRRSALVACLSKVPVAVYGAIGGAL</sequence>
<name>A0ABQ1G6J2_9GAMM</name>
<proteinExistence type="predicted"/>
<accession>A0ABQ1G6J2</accession>
<comment type="caution">
    <text evidence="1">The sequence shown here is derived from an EMBL/GenBank/DDBJ whole genome shotgun (WGS) entry which is preliminary data.</text>
</comment>
<reference evidence="2" key="1">
    <citation type="journal article" date="2019" name="Int. J. Syst. Evol. Microbiol.">
        <title>The Global Catalogue of Microorganisms (GCM) 10K type strain sequencing project: providing services to taxonomists for standard genome sequencing and annotation.</title>
        <authorList>
            <consortium name="The Broad Institute Genomics Platform"/>
            <consortium name="The Broad Institute Genome Sequencing Center for Infectious Disease"/>
            <person name="Wu L."/>
            <person name="Ma J."/>
        </authorList>
    </citation>
    <scope>NUCLEOTIDE SEQUENCE [LARGE SCALE GENOMIC DNA]</scope>
    <source>
        <strain evidence="2">CGMCC 1.15439</strain>
    </source>
</reference>
<dbReference type="Proteomes" id="UP000620046">
    <property type="component" value="Unassembled WGS sequence"/>
</dbReference>
<gene>
    <name evidence="1" type="ORF">GCM10010981_28590</name>
</gene>
<dbReference type="EMBL" id="BMJA01000002">
    <property type="protein sequence ID" value="GGA37733.1"/>
    <property type="molecule type" value="Genomic_DNA"/>
</dbReference>
<evidence type="ECO:0000313" key="1">
    <source>
        <dbReference type="EMBL" id="GGA37733.1"/>
    </source>
</evidence>
<evidence type="ECO:0000313" key="2">
    <source>
        <dbReference type="Proteomes" id="UP000620046"/>
    </source>
</evidence>